<evidence type="ECO:0000313" key="3">
    <source>
        <dbReference type="Proteomes" id="UP000235777"/>
    </source>
</evidence>
<reference evidence="2 3" key="1">
    <citation type="submission" date="2018-01" db="EMBL/GenBank/DDBJ databases">
        <title>Whole genome analyses suggest that Burkholderia sensu lato contains two further novel genera in the rhizoxinica-symbiotica group Mycetohabitans gen. nov., and Trinickia gen. nov.: implications for the evolution of diazotrophy and nodulation in the Burkholderiaceae.</title>
        <authorList>
            <person name="Estrada-de los Santos P."/>
            <person name="Palmer M."/>
            <person name="Chavez-Ramirez B."/>
            <person name="Beukes C."/>
            <person name="Steenkamp E.T."/>
            <person name="Hirsch A.M."/>
            <person name="Manyaka P."/>
            <person name="Maluk M."/>
            <person name="Lafos M."/>
            <person name="Crook M."/>
            <person name="Gross E."/>
            <person name="Simon M.F."/>
            <person name="Bueno dos Reis Junior F."/>
            <person name="Poole P.S."/>
            <person name="Venter S.N."/>
            <person name="James E.K."/>
        </authorList>
    </citation>
    <scope>NUCLEOTIDE SEQUENCE [LARGE SCALE GENOMIC DNA]</scope>
    <source>
        <strain evidence="2 3">JPY 581</strain>
    </source>
</reference>
<keyword evidence="3" id="KW-1185">Reference proteome</keyword>
<dbReference type="EMBL" id="PNYC01000001">
    <property type="protein sequence ID" value="PMS38365.1"/>
    <property type="molecule type" value="Genomic_DNA"/>
</dbReference>
<dbReference type="OrthoDB" id="9035717at2"/>
<name>A0A2N7XA79_9BURK</name>
<keyword evidence="1" id="KW-0472">Membrane</keyword>
<organism evidence="2 3">
    <name type="scientific">Trinickia symbiotica</name>
    <dbReference type="NCBI Taxonomy" id="863227"/>
    <lineage>
        <taxon>Bacteria</taxon>
        <taxon>Pseudomonadati</taxon>
        <taxon>Pseudomonadota</taxon>
        <taxon>Betaproteobacteria</taxon>
        <taxon>Burkholderiales</taxon>
        <taxon>Burkholderiaceae</taxon>
        <taxon>Trinickia</taxon>
    </lineage>
</organism>
<evidence type="ECO:0000256" key="1">
    <source>
        <dbReference type="SAM" id="Phobius"/>
    </source>
</evidence>
<dbReference type="RefSeq" id="WP_018441032.1">
    <property type="nucleotide sequence ID" value="NZ_KB890175.1"/>
</dbReference>
<feature type="transmembrane region" description="Helical" evidence="1">
    <location>
        <begin position="63"/>
        <end position="91"/>
    </location>
</feature>
<accession>A0A2N7XA79</accession>
<keyword evidence="1" id="KW-1133">Transmembrane helix</keyword>
<dbReference type="STRING" id="863227.GCA_000373005_02474"/>
<dbReference type="Proteomes" id="UP000235777">
    <property type="component" value="Unassembled WGS sequence"/>
</dbReference>
<proteinExistence type="predicted"/>
<protein>
    <submittedName>
        <fullName evidence="2">Uncharacterized protein</fullName>
    </submittedName>
</protein>
<sequence>MTPLKRYFAALLLILLIGLWPLISVSVAGAVADANGCGLDEGSIHPCVILGHDFGELLYAMEVLGWAGLVTMPIATLLFWVWVLMLVLHLVRRRKRAGR</sequence>
<evidence type="ECO:0000313" key="2">
    <source>
        <dbReference type="EMBL" id="PMS38365.1"/>
    </source>
</evidence>
<gene>
    <name evidence="2" type="ORF">C0Z20_00250</name>
</gene>
<keyword evidence="1" id="KW-0812">Transmembrane</keyword>
<dbReference type="AlphaFoldDB" id="A0A2N7XA79"/>
<comment type="caution">
    <text evidence="2">The sequence shown here is derived from an EMBL/GenBank/DDBJ whole genome shotgun (WGS) entry which is preliminary data.</text>
</comment>